<evidence type="ECO:0000313" key="1">
    <source>
        <dbReference type="EMBL" id="MFC7667251.1"/>
    </source>
</evidence>
<dbReference type="EMBL" id="JBHTEK010000001">
    <property type="protein sequence ID" value="MFC7667251.1"/>
    <property type="molecule type" value="Genomic_DNA"/>
</dbReference>
<dbReference type="SUPFAM" id="SSF53927">
    <property type="entry name" value="Cytidine deaminase-like"/>
    <property type="match status" value="1"/>
</dbReference>
<evidence type="ECO:0000313" key="2">
    <source>
        <dbReference type="Proteomes" id="UP001596513"/>
    </source>
</evidence>
<reference evidence="2" key="1">
    <citation type="journal article" date="2019" name="Int. J. Syst. Evol. Microbiol.">
        <title>The Global Catalogue of Microorganisms (GCM) 10K type strain sequencing project: providing services to taxonomists for standard genome sequencing and annotation.</title>
        <authorList>
            <consortium name="The Broad Institute Genomics Platform"/>
            <consortium name="The Broad Institute Genome Sequencing Center for Infectious Disease"/>
            <person name="Wu L."/>
            <person name="Ma J."/>
        </authorList>
    </citation>
    <scope>NUCLEOTIDE SEQUENCE [LARGE SCALE GENOMIC DNA]</scope>
    <source>
        <strain evidence="2">JCM 19635</strain>
    </source>
</reference>
<gene>
    <name evidence="1" type="ORF">ACFQT0_07335</name>
</gene>
<protein>
    <submittedName>
        <fullName evidence="1">Formate dehydrogenase accessory sulfurtransferase FdhD</fullName>
    </submittedName>
</protein>
<comment type="caution">
    <text evidence="1">The sequence shown here is derived from an EMBL/GenBank/DDBJ whole genome shotgun (WGS) entry which is preliminary data.</text>
</comment>
<dbReference type="Gene3D" id="3.40.140.10">
    <property type="entry name" value="Cytidine Deaminase, domain 2"/>
    <property type="match status" value="1"/>
</dbReference>
<dbReference type="InterPro" id="IPR003786">
    <property type="entry name" value="FdhD"/>
</dbReference>
<dbReference type="Pfam" id="PF02634">
    <property type="entry name" value="FdhD-NarQ"/>
    <property type="match status" value="1"/>
</dbReference>
<sequence length="47" mass="4920">MGAPSSLAVQAAESFGMTVLGFVRNGRYNIYSGAWRLVAGAGEQAEQ</sequence>
<organism evidence="1 2">
    <name type="scientific">Hymenobacter humi</name>
    <dbReference type="NCBI Taxonomy" id="1411620"/>
    <lineage>
        <taxon>Bacteria</taxon>
        <taxon>Pseudomonadati</taxon>
        <taxon>Bacteroidota</taxon>
        <taxon>Cytophagia</taxon>
        <taxon>Cytophagales</taxon>
        <taxon>Hymenobacteraceae</taxon>
        <taxon>Hymenobacter</taxon>
    </lineage>
</organism>
<dbReference type="InterPro" id="IPR016193">
    <property type="entry name" value="Cytidine_deaminase-like"/>
</dbReference>
<name>A0ABW2U476_9BACT</name>
<dbReference type="Proteomes" id="UP001596513">
    <property type="component" value="Unassembled WGS sequence"/>
</dbReference>
<accession>A0ABW2U476</accession>
<dbReference type="RefSeq" id="WP_380205939.1">
    <property type="nucleotide sequence ID" value="NZ_JBHTEK010000001.1"/>
</dbReference>
<proteinExistence type="predicted"/>
<keyword evidence="2" id="KW-1185">Reference proteome</keyword>